<dbReference type="RefSeq" id="WP_184894319.1">
    <property type="nucleotide sequence ID" value="NZ_JACHMX010000001.1"/>
</dbReference>
<evidence type="ECO:0000256" key="1">
    <source>
        <dbReference type="SAM" id="MobiDB-lite"/>
    </source>
</evidence>
<name>A0A841B0G0_9PSEU</name>
<dbReference type="Proteomes" id="UP000580861">
    <property type="component" value="Unassembled WGS sequence"/>
</dbReference>
<keyword evidence="3" id="KW-1185">Reference proteome</keyword>
<evidence type="ECO:0000313" key="3">
    <source>
        <dbReference type="Proteomes" id="UP000580861"/>
    </source>
</evidence>
<gene>
    <name evidence="2" type="ORF">HDA45_002189</name>
</gene>
<dbReference type="AlphaFoldDB" id="A0A841B0G0"/>
<feature type="compositionally biased region" description="Basic and acidic residues" evidence="1">
    <location>
        <begin position="250"/>
        <end position="261"/>
    </location>
</feature>
<sequence length="274" mass="28081">MKSSQSQAIAEASGSTVLARLFVTAGALLGFVVLAVLMSGAADAAEKPAEPDDHAFLGNVLHPVHELTSEMAPVVERVTKPVEPVVSPVVRPVVKAVEPVLNVVRPVTGPVTKPLVRTLAPITHVVGADPVADAVTGTPARPVPPAPRADVSPEPLIYSGPQARKQEMRVPAMPRASAVPLREYAAERTSEQDDVQLSAPSGHSDGGGPALPAGPGAVQTGGTMTAGGSGAHGGDHAVTETGSGMPGTDRAWRAPPDDRRAVPWPDDYGIDHPS</sequence>
<feature type="region of interest" description="Disordered" evidence="1">
    <location>
        <begin position="183"/>
        <end position="274"/>
    </location>
</feature>
<feature type="compositionally biased region" description="Low complexity" evidence="1">
    <location>
        <begin position="210"/>
        <end position="223"/>
    </location>
</feature>
<accession>A0A841B0G0</accession>
<proteinExistence type="predicted"/>
<evidence type="ECO:0000313" key="2">
    <source>
        <dbReference type="EMBL" id="MBB5852102.1"/>
    </source>
</evidence>
<reference evidence="2 3" key="1">
    <citation type="submission" date="2020-08" db="EMBL/GenBank/DDBJ databases">
        <title>Sequencing the genomes of 1000 actinobacteria strains.</title>
        <authorList>
            <person name="Klenk H.-P."/>
        </authorList>
    </citation>
    <scope>NUCLEOTIDE SEQUENCE [LARGE SCALE GENOMIC DNA]</scope>
    <source>
        <strain evidence="2 3">DSM 45272</strain>
    </source>
</reference>
<feature type="region of interest" description="Disordered" evidence="1">
    <location>
        <begin position="136"/>
        <end position="155"/>
    </location>
</feature>
<protein>
    <submittedName>
        <fullName evidence="2">Uncharacterized protein</fullName>
    </submittedName>
</protein>
<dbReference type="EMBL" id="JACHMX010000001">
    <property type="protein sequence ID" value="MBB5852102.1"/>
    <property type="molecule type" value="Genomic_DNA"/>
</dbReference>
<organism evidence="2 3">
    <name type="scientific">Amycolatopsis umgeniensis</name>
    <dbReference type="NCBI Taxonomy" id="336628"/>
    <lineage>
        <taxon>Bacteria</taxon>
        <taxon>Bacillati</taxon>
        <taxon>Actinomycetota</taxon>
        <taxon>Actinomycetes</taxon>
        <taxon>Pseudonocardiales</taxon>
        <taxon>Pseudonocardiaceae</taxon>
        <taxon>Amycolatopsis</taxon>
    </lineage>
</organism>
<comment type="caution">
    <text evidence="2">The sequence shown here is derived from an EMBL/GenBank/DDBJ whole genome shotgun (WGS) entry which is preliminary data.</text>
</comment>